<reference evidence="2 3" key="1">
    <citation type="submission" date="2020-07" db="EMBL/GenBank/DDBJ databases">
        <title>Genomic Encyclopedia of Type Strains, Phase IV (KMG-IV): sequencing the most valuable type-strain genomes for metagenomic binning, comparative biology and taxonomic classification.</title>
        <authorList>
            <person name="Goeker M."/>
        </authorList>
    </citation>
    <scope>NUCLEOTIDE SEQUENCE [LARGE SCALE GENOMIC DNA]</scope>
    <source>
        <strain evidence="2 3">DSM 45533</strain>
    </source>
</reference>
<organism evidence="2 3">
    <name type="scientific">Nonomuraea soli</name>
    <dbReference type="NCBI Taxonomy" id="1032476"/>
    <lineage>
        <taxon>Bacteria</taxon>
        <taxon>Bacillati</taxon>
        <taxon>Actinomycetota</taxon>
        <taxon>Actinomycetes</taxon>
        <taxon>Streptosporangiales</taxon>
        <taxon>Streptosporangiaceae</taxon>
        <taxon>Nonomuraea</taxon>
    </lineage>
</organism>
<dbReference type="RefSeq" id="WP_181610834.1">
    <property type="nucleotide sequence ID" value="NZ_BAABAM010000002.1"/>
</dbReference>
<comment type="caution">
    <text evidence="2">The sequence shown here is derived from an EMBL/GenBank/DDBJ whole genome shotgun (WGS) entry which is preliminary data.</text>
</comment>
<dbReference type="AlphaFoldDB" id="A0A7W0CJJ4"/>
<proteinExistence type="predicted"/>
<sequence length="88" mass="8968">MAADLGDALFGALSALGTAVVDALAFIGTSFALGMDLPFGIGHLPAWAVWIGMIALLAGLTWLSNRPPADRINILIAVATVFGVAVAF</sequence>
<feature type="transmembrane region" description="Helical" evidence="1">
    <location>
        <begin position="71"/>
        <end position="87"/>
    </location>
</feature>
<evidence type="ECO:0000313" key="3">
    <source>
        <dbReference type="Proteomes" id="UP000530928"/>
    </source>
</evidence>
<feature type="transmembrane region" description="Helical" evidence="1">
    <location>
        <begin position="47"/>
        <end position="64"/>
    </location>
</feature>
<keyword evidence="1" id="KW-0812">Transmembrane</keyword>
<keyword evidence="1" id="KW-0472">Membrane</keyword>
<protein>
    <submittedName>
        <fullName evidence="2">Uncharacterized protein</fullName>
    </submittedName>
</protein>
<evidence type="ECO:0000256" key="1">
    <source>
        <dbReference type="SAM" id="Phobius"/>
    </source>
</evidence>
<name>A0A7W0CJJ4_9ACTN</name>
<dbReference type="EMBL" id="JACDUR010000003">
    <property type="protein sequence ID" value="MBA2892112.1"/>
    <property type="molecule type" value="Genomic_DNA"/>
</dbReference>
<gene>
    <name evidence="2" type="ORF">HNR30_003453</name>
</gene>
<dbReference type="Proteomes" id="UP000530928">
    <property type="component" value="Unassembled WGS sequence"/>
</dbReference>
<evidence type="ECO:0000313" key="2">
    <source>
        <dbReference type="EMBL" id="MBA2892112.1"/>
    </source>
</evidence>
<accession>A0A7W0CJJ4</accession>
<keyword evidence="3" id="KW-1185">Reference proteome</keyword>
<keyword evidence="1" id="KW-1133">Transmembrane helix</keyword>